<accession>A0A9N9DS14</accession>
<name>A0A9N9DS14_9GLOM</name>
<dbReference type="Proteomes" id="UP000789739">
    <property type="component" value="Unassembled WGS sequence"/>
</dbReference>
<reference evidence="1" key="1">
    <citation type="submission" date="2021-06" db="EMBL/GenBank/DDBJ databases">
        <authorList>
            <person name="Kallberg Y."/>
            <person name="Tangrot J."/>
            <person name="Rosling A."/>
        </authorList>
    </citation>
    <scope>NUCLEOTIDE SEQUENCE</scope>
    <source>
        <strain evidence="1">BR232B</strain>
    </source>
</reference>
<organism evidence="1 2">
    <name type="scientific">Paraglomus brasilianum</name>
    <dbReference type="NCBI Taxonomy" id="144538"/>
    <lineage>
        <taxon>Eukaryota</taxon>
        <taxon>Fungi</taxon>
        <taxon>Fungi incertae sedis</taxon>
        <taxon>Mucoromycota</taxon>
        <taxon>Glomeromycotina</taxon>
        <taxon>Glomeromycetes</taxon>
        <taxon>Paraglomerales</taxon>
        <taxon>Paraglomeraceae</taxon>
        <taxon>Paraglomus</taxon>
    </lineage>
</organism>
<protein>
    <submittedName>
        <fullName evidence="1">10609_t:CDS:1</fullName>
    </submittedName>
</protein>
<sequence length="187" mass="20336">TVGTCQSAQKGIFIAESKAENVTKSKKIKSLESMIKILEGKLSSAQKDLEAISKPVIGGDVEKNISNSSNISVVSEPNKNLSKYFVRRKNMEEAERIDNDISTQTNDEITEPSKVNIEISPKINEGTNEISEDIIPKSQEIKNVTPHLVQRENNMSSLIESHSQIPIGGIGAIPVVASSLMSPLSAY</sequence>
<proteinExistence type="predicted"/>
<evidence type="ECO:0000313" key="1">
    <source>
        <dbReference type="EMBL" id="CAG8645904.1"/>
    </source>
</evidence>
<dbReference type="EMBL" id="CAJVPI010002569">
    <property type="protein sequence ID" value="CAG8645904.1"/>
    <property type="molecule type" value="Genomic_DNA"/>
</dbReference>
<comment type="caution">
    <text evidence="1">The sequence shown here is derived from an EMBL/GenBank/DDBJ whole genome shotgun (WGS) entry which is preliminary data.</text>
</comment>
<evidence type="ECO:0000313" key="2">
    <source>
        <dbReference type="Proteomes" id="UP000789739"/>
    </source>
</evidence>
<feature type="non-terminal residue" evidence="1">
    <location>
        <position position="1"/>
    </location>
</feature>
<gene>
    <name evidence="1" type="ORF">PBRASI_LOCUS10025</name>
</gene>
<keyword evidence="2" id="KW-1185">Reference proteome</keyword>
<dbReference type="AlphaFoldDB" id="A0A9N9DS14"/>